<name>A0ACB6R0C1_9PLEO</name>
<reference evidence="1" key="1">
    <citation type="journal article" date="2020" name="Stud. Mycol.">
        <title>101 Dothideomycetes genomes: a test case for predicting lifestyles and emergence of pathogens.</title>
        <authorList>
            <person name="Haridas S."/>
            <person name="Albert R."/>
            <person name="Binder M."/>
            <person name="Bloem J."/>
            <person name="Labutti K."/>
            <person name="Salamov A."/>
            <person name="Andreopoulos B."/>
            <person name="Baker S."/>
            <person name="Barry K."/>
            <person name="Bills G."/>
            <person name="Bluhm B."/>
            <person name="Cannon C."/>
            <person name="Castanera R."/>
            <person name="Culley D."/>
            <person name="Daum C."/>
            <person name="Ezra D."/>
            <person name="Gonzalez J."/>
            <person name="Henrissat B."/>
            <person name="Kuo A."/>
            <person name="Liang C."/>
            <person name="Lipzen A."/>
            <person name="Lutzoni F."/>
            <person name="Magnuson J."/>
            <person name="Mondo S."/>
            <person name="Nolan M."/>
            <person name="Ohm R."/>
            <person name="Pangilinan J."/>
            <person name="Park H.-J."/>
            <person name="Ramirez L."/>
            <person name="Alfaro M."/>
            <person name="Sun H."/>
            <person name="Tritt A."/>
            <person name="Yoshinaga Y."/>
            <person name="Zwiers L.-H."/>
            <person name="Turgeon B."/>
            <person name="Goodwin S."/>
            <person name="Spatafora J."/>
            <person name="Crous P."/>
            <person name="Grigoriev I."/>
        </authorList>
    </citation>
    <scope>NUCLEOTIDE SEQUENCE</scope>
    <source>
        <strain evidence="1">ATCC 200398</strain>
    </source>
</reference>
<organism evidence="1 2">
    <name type="scientific">Lindgomyces ingoldianus</name>
    <dbReference type="NCBI Taxonomy" id="673940"/>
    <lineage>
        <taxon>Eukaryota</taxon>
        <taxon>Fungi</taxon>
        <taxon>Dikarya</taxon>
        <taxon>Ascomycota</taxon>
        <taxon>Pezizomycotina</taxon>
        <taxon>Dothideomycetes</taxon>
        <taxon>Pleosporomycetidae</taxon>
        <taxon>Pleosporales</taxon>
        <taxon>Lindgomycetaceae</taxon>
        <taxon>Lindgomyces</taxon>
    </lineage>
</organism>
<evidence type="ECO:0000313" key="1">
    <source>
        <dbReference type="EMBL" id="KAF2471891.1"/>
    </source>
</evidence>
<dbReference type="EMBL" id="MU003504">
    <property type="protein sequence ID" value="KAF2471891.1"/>
    <property type="molecule type" value="Genomic_DNA"/>
</dbReference>
<evidence type="ECO:0000313" key="2">
    <source>
        <dbReference type="Proteomes" id="UP000799755"/>
    </source>
</evidence>
<proteinExistence type="predicted"/>
<keyword evidence="2" id="KW-1185">Reference proteome</keyword>
<protein>
    <submittedName>
        <fullName evidence="1">Uncharacterized protein</fullName>
    </submittedName>
</protein>
<dbReference type="Proteomes" id="UP000799755">
    <property type="component" value="Unassembled WGS sequence"/>
</dbReference>
<comment type="caution">
    <text evidence="1">The sequence shown here is derived from an EMBL/GenBank/DDBJ whole genome shotgun (WGS) entry which is preliminary data.</text>
</comment>
<gene>
    <name evidence="1" type="ORF">BDR25DRAFT_354386</name>
</gene>
<accession>A0ACB6R0C1</accession>
<sequence length="195" mass="22340">MAYRHVLRCEICQISPLQHPVNLAQSRSPQFPMLPRDVEWHYVVHNPGASLPLVSFSSHSFVQTHALQRTCAANKLRRMAGKAKSRAGEGQDPEFLQERVARGEIGGTVFGDYNRLYYDVAYSTRRVSAKESEDCNGEHILKCRLKRIVVEQPDEEGEKPRTLTVDSPNIAPEFTWKFTQPKRLLQLQEKMSNFD</sequence>